<keyword evidence="2 4" id="KW-0863">Zinc-finger</keyword>
<dbReference type="GO" id="GO:0005737">
    <property type="term" value="C:cytoplasm"/>
    <property type="evidence" value="ECO:0007669"/>
    <property type="project" value="TreeGrafter"/>
</dbReference>
<keyword evidence="1" id="KW-0479">Metal-binding</keyword>
<dbReference type="PANTHER" id="PTHR45877:SF2">
    <property type="entry name" value="E3 UBIQUITIN-PROTEIN LIGASE SINA-RELATED"/>
    <property type="match status" value="1"/>
</dbReference>
<keyword evidence="7" id="KW-1185">Reference proteome</keyword>
<name>A0AAN7VQV4_9COLE</name>
<evidence type="ECO:0000313" key="6">
    <source>
        <dbReference type="EMBL" id="KAK5648811.1"/>
    </source>
</evidence>
<dbReference type="GO" id="GO:0043161">
    <property type="term" value="P:proteasome-mediated ubiquitin-dependent protein catabolic process"/>
    <property type="evidence" value="ECO:0007669"/>
    <property type="project" value="TreeGrafter"/>
</dbReference>
<dbReference type="SUPFAM" id="SSF49599">
    <property type="entry name" value="TRAF domain-like"/>
    <property type="match status" value="1"/>
</dbReference>
<dbReference type="InterPro" id="IPR013083">
    <property type="entry name" value="Znf_RING/FYVE/PHD"/>
</dbReference>
<evidence type="ECO:0000313" key="7">
    <source>
        <dbReference type="Proteomes" id="UP001329430"/>
    </source>
</evidence>
<dbReference type="PANTHER" id="PTHR45877">
    <property type="entry name" value="E3 UBIQUITIN-PROTEIN LIGASE SIAH2"/>
    <property type="match status" value="1"/>
</dbReference>
<dbReference type="Pfam" id="PF21361">
    <property type="entry name" value="Sina_ZnF"/>
    <property type="match status" value="1"/>
</dbReference>
<comment type="caution">
    <text evidence="6">The sequence shown here is derived from an EMBL/GenBank/DDBJ whole genome shotgun (WGS) entry which is preliminary data.</text>
</comment>
<feature type="domain" description="SIAH-type" evidence="5">
    <location>
        <begin position="60"/>
        <end position="121"/>
    </location>
</feature>
<dbReference type="GO" id="GO:0008270">
    <property type="term" value="F:zinc ion binding"/>
    <property type="evidence" value="ECO:0007669"/>
    <property type="project" value="UniProtKB-KW"/>
</dbReference>
<dbReference type="AlphaFoldDB" id="A0AAN7VQV4"/>
<evidence type="ECO:0000256" key="1">
    <source>
        <dbReference type="ARBA" id="ARBA00022723"/>
    </source>
</evidence>
<organism evidence="6 7">
    <name type="scientific">Pyrocoelia pectoralis</name>
    <dbReference type="NCBI Taxonomy" id="417401"/>
    <lineage>
        <taxon>Eukaryota</taxon>
        <taxon>Metazoa</taxon>
        <taxon>Ecdysozoa</taxon>
        <taxon>Arthropoda</taxon>
        <taxon>Hexapoda</taxon>
        <taxon>Insecta</taxon>
        <taxon>Pterygota</taxon>
        <taxon>Neoptera</taxon>
        <taxon>Endopterygota</taxon>
        <taxon>Coleoptera</taxon>
        <taxon>Polyphaga</taxon>
        <taxon>Elateriformia</taxon>
        <taxon>Elateroidea</taxon>
        <taxon>Lampyridae</taxon>
        <taxon>Lampyrinae</taxon>
        <taxon>Pyrocoelia</taxon>
    </lineage>
</organism>
<evidence type="ECO:0000256" key="4">
    <source>
        <dbReference type="PROSITE-ProRule" id="PRU00455"/>
    </source>
</evidence>
<dbReference type="InterPro" id="IPR004162">
    <property type="entry name" value="SINA-like_animal"/>
</dbReference>
<dbReference type="Proteomes" id="UP001329430">
    <property type="component" value="Chromosome 2"/>
</dbReference>
<dbReference type="GO" id="GO:0031624">
    <property type="term" value="F:ubiquitin conjugating enzyme binding"/>
    <property type="evidence" value="ECO:0007669"/>
    <property type="project" value="TreeGrafter"/>
</dbReference>
<sequence length="482" mass="56638">MCASTIKLHPEDFLCAVCKNYLSSAPIYLSEDSRDICNDCVQANVDIPYRNVALEKILVNIFFPCENEIYGCTMAYKFGEEEEHRSKCFFKQVHCPFRRNHVCQWNGTYGKIHEHLNREHDTLITKDAKFLINLNKNDRRTFVVSNGNFSVVDYMYDINSGILKYNIAIFEPNIPEQKSTIKLVSKCDPDSMIQVKGGECVSYNKELFKWIPENIIDMNKMKLLLNNPTSVWMCFTVPVQQNTNANLVLSTILNFFKCGQCTYNLKLPIFEQNNKLICIYCYYSPLITKQNCKMIPSNSSLSRFLAEENYQCRNDHCGEIIKGYSIVNHEITCPFRVHKCFVCNKELLQSVAKEHYVEHGIEYFTDEHNQKNVNNQQRKQQTSYYNNQQILQLKTIFTMLENEIIYITYKYNNAQFTLKVQQDFIVHNYKLNMELQCTHDQCKFRSEKFVFNAYYQEVTLLASELPKCFHGQVNVRLYFSYC</sequence>
<dbReference type="InterPro" id="IPR013010">
    <property type="entry name" value="Znf_SIAH"/>
</dbReference>
<dbReference type="Gene3D" id="3.30.40.10">
    <property type="entry name" value="Zinc/RING finger domain, C3HC4 (zinc finger)"/>
    <property type="match status" value="1"/>
</dbReference>
<accession>A0AAN7VQV4</accession>
<keyword evidence="3" id="KW-0862">Zinc</keyword>
<protein>
    <recommendedName>
        <fullName evidence="5">SIAH-type domain-containing protein</fullName>
    </recommendedName>
</protein>
<proteinExistence type="predicted"/>
<gene>
    <name evidence="6" type="ORF">RI129_003703</name>
</gene>
<dbReference type="GO" id="GO:0061630">
    <property type="term" value="F:ubiquitin protein ligase activity"/>
    <property type="evidence" value="ECO:0007669"/>
    <property type="project" value="TreeGrafter"/>
</dbReference>
<evidence type="ECO:0000259" key="5">
    <source>
        <dbReference type="PROSITE" id="PS51081"/>
    </source>
</evidence>
<evidence type="ECO:0000256" key="2">
    <source>
        <dbReference type="ARBA" id="ARBA00022771"/>
    </source>
</evidence>
<evidence type="ECO:0000256" key="3">
    <source>
        <dbReference type="ARBA" id="ARBA00022833"/>
    </source>
</evidence>
<dbReference type="PROSITE" id="PS51081">
    <property type="entry name" value="ZF_SIAH"/>
    <property type="match status" value="1"/>
</dbReference>
<dbReference type="EMBL" id="JAVRBK010000002">
    <property type="protein sequence ID" value="KAK5648811.1"/>
    <property type="molecule type" value="Genomic_DNA"/>
</dbReference>
<reference evidence="6 7" key="1">
    <citation type="journal article" date="2024" name="Insects">
        <title>An Improved Chromosome-Level Genome Assembly of the Firefly Pyrocoelia pectoralis.</title>
        <authorList>
            <person name="Fu X."/>
            <person name="Meyer-Rochow V.B."/>
            <person name="Ballantyne L."/>
            <person name="Zhu X."/>
        </authorList>
    </citation>
    <scope>NUCLEOTIDE SEQUENCE [LARGE SCALE GENOMIC DNA]</scope>
    <source>
        <strain evidence="6">XCY_ONT2</strain>
    </source>
</reference>